<feature type="domain" description="Glycoside hydrolase family 2 catalytic" evidence="7">
    <location>
        <begin position="285"/>
        <end position="412"/>
    </location>
</feature>
<dbReference type="GO" id="GO:0004553">
    <property type="term" value="F:hydrolase activity, hydrolyzing O-glycosyl compounds"/>
    <property type="evidence" value="ECO:0007669"/>
    <property type="project" value="InterPro"/>
</dbReference>
<dbReference type="Pfam" id="PF02836">
    <property type="entry name" value="Glyco_hydro_2_C"/>
    <property type="match status" value="1"/>
</dbReference>
<evidence type="ECO:0000256" key="2">
    <source>
        <dbReference type="ARBA" id="ARBA00022801"/>
    </source>
</evidence>
<dbReference type="InterPro" id="IPR008979">
    <property type="entry name" value="Galactose-bd-like_sf"/>
</dbReference>
<dbReference type="AlphaFoldDB" id="A0A9D1QDT4"/>
<dbReference type="InterPro" id="IPR032311">
    <property type="entry name" value="DUF4982"/>
</dbReference>
<reference evidence="10" key="1">
    <citation type="journal article" date="2021" name="PeerJ">
        <title>Extensive microbial diversity within the chicken gut microbiome revealed by metagenomics and culture.</title>
        <authorList>
            <person name="Gilroy R."/>
            <person name="Ravi A."/>
            <person name="Getino M."/>
            <person name="Pursley I."/>
            <person name="Horton D.L."/>
            <person name="Alikhan N.F."/>
            <person name="Baker D."/>
            <person name="Gharbi K."/>
            <person name="Hall N."/>
            <person name="Watson M."/>
            <person name="Adriaenssens E.M."/>
            <person name="Foster-Nyarko E."/>
            <person name="Jarju S."/>
            <person name="Secka A."/>
            <person name="Antonio M."/>
            <person name="Oren A."/>
            <person name="Chaudhuri R.R."/>
            <person name="La Ragione R."/>
            <person name="Hildebrand F."/>
            <person name="Pallen M.J."/>
        </authorList>
    </citation>
    <scope>NUCLEOTIDE SEQUENCE</scope>
    <source>
        <strain evidence="10">ChiBcec15-1070</strain>
    </source>
</reference>
<keyword evidence="5" id="KW-0732">Signal</keyword>
<organism evidence="10 11">
    <name type="scientific">Candidatus Rikenella faecigallinarum</name>
    <dbReference type="NCBI Taxonomy" id="2838745"/>
    <lineage>
        <taxon>Bacteria</taxon>
        <taxon>Pseudomonadati</taxon>
        <taxon>Bacteroidota</taxon>
        <taxon>Bacteroidia</taxon>
        <taxon>Bacteroidales</taxon>
        <taxon>Rikenellaceae</taxon>
        <taxon>Rikenella</taxon>
    </lineage>
</organism>
<dbReference type="Gene3D" id="2.60.40.10">
    <property type="entry name" value="Immunoglobulins"/>
    <property type="match status" value="2"/>
</dbReference>
<evidence type="ECO:0000313" key="10">
    <source>
        <dbReference type="EMBL" id="HIW10332.1"/>
    </source>
</evidence>
<keyword evidence="2 10" id="KW-0378">Hydrolase</keyword>
<accession>A0A9D1QDT4</accession>
<feature type="signal peptide" evidence="5">
    <location>
        <begin position="1"/>
        <end position="19"/>
    </location>
</feature>
<feature type="region of interest" description="Disordered" evidence="4">
    <location>
        <begin position="679"/>
        <end position="700"/>
    </location>
</feature>
<comment type="caution">
    <text evidence="10">The sequence shown here is derived from an EMBL/GenBank/DDBJ whole genome shotgun (WGS) entry which is preliminary data.</text>
</comment>
<dbReference type="InterPro" id="IPR006104">
    <property type="entry name" value="Glyco_hydro_2_N"/>
</dbReference>
<comment type="similarity">
    <text evidence="1">Belongs to the glycosyl hydrolase 2 family.</text>
</comment>
<protein>
    <submittedName>
        <fullName evidence="10">Glycoside hydrolase family 2 protein</fullName>
    </submittedName>
</protein>
<dbReference type="InterPro" id="IPR006102">
    <property type="entry name" value="Ig-like_GH2"/>
</dbReference>
<dbReference type="Pfam" id="PF02837">
    <property type="entry name" value="Glyco_hydro_2_N"/>
    <property type="match status" value="1"/>
</dbReference>
<proteinExistence type="inferred from homology"/>
<name>A0A9D1QDT4_9BACT</name>
<dbReference type="Proteomes" id="UP000823926">
    <property type="component" value="Unassembled WGS sequence"/>
</dbReference>
<evidence type="ECO:0000259" key="9">
    <source>
        <dbReference type="Pfam" id="PF16355"/>
    </source>
</evidence>
<dbReference type="SUPFAM" id="SSF51445">
    <property type="entry name" value="(Trans)glycosidases"/>
    <property type="match status" value="1"/>
</dbReference>
<feature type="domain" description="Glycosyl hydrolases family 2 sugar binding" evidence="8">
    <location>
        <begin position="62"/>
        <end position="167"/>
    </location>
</feature>
<evidence type="ECO:0000256" key="1">
    <source>
        <dbReference type="ARBA" id="ARBA00007401"/>
    </source>
</evidence>
<dbReference type="PRINTS" id="PR00132">
    <property type="entry name" value="GLHYDRLASE2"/>
</dbReference>
<dbReference type="PANTHER" id="PTHR42732:SF1">
    <property type="entry name" value="BETA-MANNOSIDASE"/>
    <property type="match status" value="1"/>
</dbReference>
<evidence type="ECO:0000259" key="8">
    <source>
        <dbReference type="Pfam" id="PF02837"/>
    </source>
</evidence>
<feature type="domain" description="DUF4982" evidence="9">
    <location>
        <begin position="609"/>
        <end position="656"/>
    </location>
</feature>
<evidence type="ECO:0000259" key="6">
    <source>
        <dbReference type="Pfam" id="PF00703"/>
    </source>
</evidence>
<dbReference type="GO" id="GO:0005975">
    <property type="term" value="P:carbohydrate metabolic process"/>
    <property type="evidence" value="ECO:0007669"/>
    <property type="project" value="InterPro"/>
</dbReference>
<dbReference type="InterPro" id="IPR017853">
    <property type="entry name" value="GH"/>
</dbReference>
<dbReference type="InterPro" id="IPR051913">
    <property type="entry name" value="GH2_Domain-Containing"/>
</dbReference>
<sequence length="700" mass="79915">MKRLLITLLALCTWSLTGAQRQSILLNRNWSYTPGWERSLTENTTTVNLPHTWNSDALSGKPDYYRGLGGYLKAIEIPKSWQGRRLFLRFGGANSVCDLYVNGKHAGQHRGGYTAFAWEITRYVNFGSRNILWVQVNNAPDWNLLPLTGDFNIYGGLYRDVELIMTPSTHIALNEHGSSGLYVTPTRVSDEQADVNVLSCIRGGSGTLAEVSFILRDAQGNILNRQSRRVKLDNNGQSDVGATFSIEQPHLWSPESPYLYDMETRVSSSDGYDTVRQNFGLRWFEVDDANRFCLNGKPLQIRGVCRVEDWDGIGNALRRQNHQRDIELMKEMGVNAVRCAYFPNDPYFLELCDRNGILVWSEIPLVGAEQYRNTGFNDSEAFMENARTQLREMVHQQYNHPSVVWWGLFDQLMQRGDDPLLLVRELNKIADEEGGHRLTVAASNQDGDLNFVTDLIGFNQFMGWTSGSPEEFAEWTSDLRSGYPDLRSGVSEYGAGGSIYQWADSLARPDYAGPWHPEQWQTWFHETYWSVIAAKPSFWGTFVWTMFDYGAAHRTDGARPGIADYGVVTFDRSVRKDAFYFYKANWNRTEPFVHIVDKRHEVRNRPIQTIRVFSNQRDVELFVNGQSQGLHTNDSLGRFVWEKVQLRPGENTIEAVEPMHQTRDRAVIVIREELLLPSSSLSGGTSRSTSTTRLRPSYRQ</sequence>
<dbReference type="InterPro" id="IPR006101">
    <property type="entry name" value="Glyco_hydro_2"/>
</dbReference>
<feature type="domain" description="Glycoside hydrolase family 2 immunoglobulin-like beta-sandwich" evidence="6">
    <location>
        <begin position="181"/>
        <end position="282"/>
    </location>
</feature>
<dbReference type="InterPro" id="IPR036156">
    <property type="entry name" value="Beta-gal/glucu_dom_sf"/>
</dbReference>
<dbReference type="SUPFAM" id="SSF49303">
    <property type="entry name" value="beta-Galactosidase/glucuronidase domain"/>
    <property type="match status" value="1"/>
</dbReference>
<dbReference type="EMBL" id="DXHL01000013">
    <property type="protein sequence ID" value="HIW10332.1"/>
    <property type="molecule type" value="Genomic_DNA"/>
</dbReference>
<reference evidence="10" key="2">
    <citation type="submission" date="2021-04" db="EMBL/GenBank/DDBJ databases">
        <authorList>
            <person name="Gilroy R."/>
        </authorList>
    </citation>
    <scope>NUCLEOTIDE SEQUENCE</scope>
    <source>
        <strain evidence="10">ChiBcec15-1070</strain>
    </source>
</reference>
<gene>
    <name evidence="10" type="ORF">H9888_02410</name>
</gene>
<dbReference type="Gene3D" id="2.60.120.260">
    <property type="entry name" value="Galactose-binding domain-like"/>
    <property type="match status" value="1"/>
</dbReference>
<evidence type="ECO:0000256" key="5">
    <source>
        <dbReference type="SAM" id="SignalP"/>
    </source>
</evidence>
<dbReference type="Pfam" id="PF16355">
    <property type="entry name" value="DUF4982"/>
    <property type="match status" value="1"/>
</dbReference>
<dbReference type="PANTHER" id="PTHR42732">
    <property type="entry name" value="BETA-GALACTOSIDASE"/>
    <property type="match status" value="1"/>
</dbReference>
<evidence type="ECO:0000256" key="3">
    <source>
        <dbReference type="ARBA" id="ARBA00023295"/>
    </source>
</evidence>
<feature type="chain" id="PRO_5039590881" evidence="5">
    <location>
        <begin position="20"/>
        <end position="700"/>
    </location>
</feature>
<evidence type="ECO:0000313" key="11">
    <source>
        <dbReference type="Proteomes" id="UP000823926"/>
    </source>
</evidence>
<dbReference type="InterPro" id="IPR013783">
    <property type="entry name" value="Ig-like_fold"/>
</dbReference>
<evidence type="ECO:0000256" key="4">
    <source>
        <dbReference type="SAM" id="MobiDB-lite"/>
    </source>
</evidence>
<dbReference type="Pfam" id="PF00703">
    <property type="entry name" value="Glyco_hydro_2"/>
    <property type="match status" value="1"/>
</dbReference>
<evidence type="ECO:0000259" key="7">
    <source>
        <dbReference type="Pfam" id="PF02836"/>
    </source>
</evidence>
<dbReference type="SUPFAM" id="SSF49785">
    <property type="entry name" value="Galactose-binding domain-like"/>
    <property type="match status" value="1"/>
</dbReference>
<dbReference type="Gene3D" id="3.20.20.80">
    <property type="entry name" value="Glycosidases"/>
    <property type="match status" value="1"/>
</dbReference>
<dbReference type="InterPro" id="IPR006103">
    <property type="entry name" value="Glyco_hydro_2_cat"/>
</dbReference>
<keyword evidence="3" id="KW-0326">Glycosidase</keyword>